<gene>
    <name evidence="1" type="ORF">F0L74_03630</name>
</gene>
<sequence>MHKSIHNEIVNRIKKFRKGTIIFPSTFYGMANTATIRTSLYRLAKDKLIVRLGQGIFLYPKTDPELGTLYPSLEEIANAIADRDQIVIKPTGAAAMQSLGLSTQVPMNIVFLTDGPSRKIKVLNHTITFKKMSPKKLAATGEISARIFLALHEMARNGQLVVTDDVMNNLRELVLKEDSAVLQKDLKRAPAWIADLILKILLHQNSTEDDRMATTNRRKTD</sequence>
<reference evidence="1 2" key="2">
    <citation type="submission" date="2019-09" db="EMBL/GenBank/DDBJ databases">
        <authorList>
            <person name="Jin C."/>
        </authorList>
    </citation>
    <scope>NUCLEOTIDE SEQUENCE [LARGE SCALE GENOMIC DNA]</scope>
    <source>
        <strain evidence="1 2">BN140078</strain>
    </source>
</reference>
<dbReference type="AlphaFoldDB" id="A0A5B2W1Z6"/>
<evidence type="ECO:0000313" key="2">
    <source>
        <dbReference type="Proteomes" id="UP000324611"/>
    </source>
</evidence>
<dbReference type="EMBL" id="VUOC01000001">
    <property type="protein sequence ID" value="KAA2245064.1"/>
    <property type="molecule type" value="Genomic_DNA"/>
</dbReference>
<keyword evidence="2" id="KW-1185">Reference proteome</keyword>
<reference evidence="1 2" key="1">
    <citation type="submission" date="2019-09" db="EMBL/GenBank/DDBJ databases">
        <title>Chitinophaga ginsengihumi sp. nov., isolated from soil of ginseng rhizosphere.</title>
        <authorList>
            <person name="Lee J."/>
        </authorList>
    </citation>
    <scope>NUCLEOTIDE SEQUENCE [LARGE SCALE GENOMIC DNA]</scope>
    <source>
        <strain evidence="1 2">BN140078</strain>
    </source>
</reference>
<name>A0A5B2W1Z6_9BACT</name>
<evidence type="ECO:0000313" key="1">
    <source>
        <dbReference type="EMBL" id="KAA2245064.1"/>
    </source>
</evidence>
<organism evidence="1 2">
    <name type="scientific">Chitinophaga agrisoli</name>
    <dbReference type="NCBI Taxonomy" id="2607653"/>
    <lineage>
        <taxon>Bacteria</taxon>
        <taxon>Pseudomonadati</taxon>
        <taxon>Bacteroidota</taxon>
        <taxon>Chitinophagia</taxon>
        <taxon>Chitinophagales</taxon>
        <taxon>Chitinophagaceae</taxon>
        <taxon>Chitinophaga</taxon>
    </lineage>
</organism>
<dbReference type="Proteomes" id="UP000324611">
    <property type="component" value="Unassembled WGS sequence"/>
</dbReference>
<accession>A0A5B2W1Z6</accession>
<proteinExistence type="predicted"/>
<evidence type="ECO:0008006" key="3">
    <source>
        <dbReference type="Google" id="ProtNLM"/>
    </source>
</evidence>
<dbReference type="InterPro" id="IPR045738">
    <property type="entry name" value="DUF6088"/>
</dbReference>
<protein>
    <recommendedName>
        <fullName evidence="3">Transcriptional regulator, AbiEi antitoxin, Type IV TA system</fullName>
    </recommendedName>
</protein>
<dbReference type="RefSeq" id="WP_149836460.1">
    <property type="nucleotide sequence ID" value="NZ_VUOC01000001.1"/>
</dbReference>
<dbReference type="Pfam" id="PF19570">
    <property type="entry name" value="DUF6088"/>
    <property type="match status" value="1"/>
</dbReference>
<comment type="caution">
    <text evidence="1">The sequence shown here is derived from an EMBL/GenBank/DDBJ whole genome shotgun (WGS) entry which is preliminary data.</text>
</comment>